<organism evidence="3 4">
    <name type="scientific">Pelagibius litoralis</name>
    <dbReference type="NCBI Taxonomy" id="374515"/>
    <lineage>
        <taxon>Bacteria</taxon>
        <taxon>Pseudomonadati</taxon>
        <taxon>Pseudomonadota</taxon>
        <taxon>Alphaproteobacteria</taxon>
        <taxon>Rhodospirillales</taxon>
        <taxon>Rhodovibrionaceae</taxon>
        <taxon>Pelagibius</taxon>
    </lineage>
</organism>
<dbReference type="RefSeq" id="WP_167222917.1">
    <property type="nucleotide sequence ID" value="NZ_JAAQPH010000004.1"/>
</dbReference>
<dbReference type="Pfam" id="PF13761">
    <property type="entry name" value="DUF4166"/>
    <property type="match status" value="1"/>
</dbReference>
<comment type="caution">
    <text evidence="3">The sequence shown here is derived from an EMBL/GenBank/DDBJ whole genome shotgun (WGS) entry which is preliminary data.</text>
</comment>
<evidence type="ECO:0000256" key="1">
    <source>
        <dbReference type="SAM" id="Phobius"/>
    </source>
</evidence>
<proteinExistence type="predicted"/>
<keyword evidence="1" id="KW-0812">Transmembrane</keyword>
<dbReference type="Proteomes" id="UP000761264">
    <property type="component" value="Unassembled WGS sequence"/>
</dbReference>
<dbReference type="EMBL" id="JAAQPH010000004">
    <property type="protein sequence ID" value="NIA68396.1"/>
    <property type="molecule type" value="Genomic_DNA"/>
</dbReference>
<evidence type="ECO:0000313" key="4">
    <source>
        <dbReference type="Proteomes" id="UP000761264"/>
    </source>
</evidence>
<dbReference type="AlphaFoldDB" id="A0A967C6H3"/>
<keyword evidence="1" id="KW-0472">Membrane</keyword>
<accession>A0A967C6H3</accession>
<gene>
    <name evidence="3" type="ORF">HBA54_07305</name>
</gene>
<keyword evidence="4" id="KW-1185">Reference proteome</keyword>
<feature type="domain" description="DUF4166" evidence="2">
    <location>
        <begin position="15"/>
        <end position="171"/>
    </location>
</feature>
<reference evidence="3" key="1">
    <citation type="submission" date="2020-03" db="EMBL/GenBank/DDBJ databases">
        <title>Genome of Pelagibius litoralis DSM 21314T.</title>
        <authorList>
            <person name="Wang G."/>
        </authorList>
    </citation>
    <scope>NUCLEOTIDE SEQUENCE</scope>
    <source>
        <strain evidence="3">DSM 21314</strain>
    </source>
</reference>
<feature type="transmembrane region" description="Helical" evidence="1">
    <location>
        <begin position="152"/>
        <end position="174"/>
    </location>
</feature>
<protein>
    <submittedName>
        <fullName evidence="3">DUF4166 domain-containing protein</fullName>
    </submittedName>
</protein>
<sequence>MPLYRRVLGGDFDRLPPEVRRLHDHPGRLCAAGRCRIERGGHPLARVIAGLFGFPPGGEDVAVRVCFSTARGVETWDRDFGGHRLRSRQGGLPGQPDLLYESFGPSRFTIRPRATAEGLDLQLCGVVLLGLPLPRPFWPEIRGRERVETGRFTFDVAIALPLIGLLIAYSGFLLPEAGTGDKGRAA</sequence>
<name>A0A967C6H3_9PROT</name>
<evidence type="ECO:0000313" key="3">
    <source>
        <dbReference type="EMBL" id="NIA68396.1"/>
    </source>
</evidence>
<evidence type="ECO:0000259" key="2">
    <source>
        <dbReference type="Pfam" id="PF13761"/>
    </source>
</evidence>
<dbReference type="InterPro" id="IPR025311">
    <property type="entry name" value="DUF4166"/>
</dbReference>
<keyword evidence="1" id="KW-1133">Transmembrane helix</keyword>